<name>R7W9L3_AEGTA</name>
<feature type="coiled-coil region" evidence="1">
    <location>
        <begin position="347"/>
        <end position="376"/>
    </location>
</feature>
<accession>R7W9L3</accession>
<dbReference type="AlphaFoldDB" id="R7W9L3"/>
<organism evidence="4">
    <name type="scientific">Aegilops tauschii</name>
    <name type="common">Tausch's goatgrass</name>
    <name type="synonym">Aegilops squarrosa</name>
    <dbReference type="NCBI Taxonomy" id="37682"/>
    <lineage>
        <taxon>Eukaryota</taxon>
        <taxon>Viridiplantae</taxon>
        <taxon>Streptophyta</taxon>
        <taxon>Embryophyta</taxon>
        <taxon>Tracheophyta</taxon>
        <taxon>Spermatophyta</taxon>
        <taxon>Magnoliopsida</taxon>
        <taxon>Liliopsida</taxon>
        <taxon>Poales</taxon>
        <taxon>Poaceae</taxon>
        <taxon>BOP clade</taxon>
        <taxon>Pooideae</taxon>
        <taxon>Triticodae</taxon>
        <taxon>Triticeae</taxon>
        <taxon>Triticinae</taxon>
        <taxon>Aegilops</taxon>
    </lineage>
</organism>
<dbReference type="InterPro" id="IPR029480">
    <property type="entry name" value="Transpos_assoc"/>
</dbReference>
<sequence length="620" mass="70413">MGVKLPEEGKKALSLAYRSGLNAVERGKAVSLAVHGGLKAEVAVYVAVRSGLEAEQVRKLVDNAVQRGGLEADEAEKILHLAVRSGLDAEETLSAAIRTGLKTEEEIHACLLQQLLASFDKRNRNDPELDKWIRPVDRSRNAPKFPFFLFKMKAFAEKAQVSWWMKKYDIFPPERPGYTCALRVARLVIGPDGFRLEQAGEGGQPGAISYHTDTSYKKWLRPKEGIFKEGSSPPLREVAVIQRLPRGEGISIMSHVKGLGVKLGDVLFVLHGWSLTVALTFTEREFYVSSKFTKESLYASADLDFIDITVPVENLTKKLYQMYKLEGQDKRKVQQKQDNQQTAKLMCQQEERMRQLEDQKKEKLEVRQRRRAERKKYDGLRMEMKNVVRQMKQGASAEGIQGQLEEFEDTCYCTPMRFLFGKPELDLAKPAEEELCQSDEMCKECLEESMKLAVQICRILDYTKILGLKSVSLILVVVELGQMNRQWMYGDRHTSEYIKGVHDFLEVAEANKQNGFMCCPCPICGNTKSYSDRKILHTHLLYKGFMPHYNVWTRHGEIGVMMEDGEEEEEDDNYVPPEYGDDATGEAAEDQEEPDDVPNELQGGEAAEDQEEPRGTKRCA</sequence>
<keyword evidence="1" id="KW-0175">Coiled coil</keyword>
<dbReference type="Pfam" id="PF13963">
    <property type="entry name" value="Transpos_assoc"/>
    <property type="match status" value="1"/>
</dbReference>
<feature type="region of interest" description="Disordered" evidence="2">
    <location>
        <begin position="565"/>
        <end position="620"/>
    </location>
</feature>
<proteinExistence type="predicted"/>
<evidence type="ECO:0000313" key="4">
    <source>
        <dbReference type="EnsemblPlants" id="EMT18922"/>
    </source>
</evidence>
<feature type="compositionally biased region" description="Acidic residues" evidence="2">
    <location>
        <begin position="565"/>
        <end position="598"/>
    </location>
</feature>
<protein>
    <recommendedName>
        <fullName evidence="3">Transposase-associated domain-containing protein</fullName>
    </recommendedName>
</protein>
<evidence type="ECO:0000256" key="1">
    <source>
        <dbReference type="SAM" id="Coils"/>
    </source>
</evidence>
<evidence type="ECO:0000259" key="3">
    <source>
        <dbReference type="Pfam" id="PF13963"/>
    </source>
</evidence>
<dbReference type="EnsemblPlants" id="EMT18922">
    <property type="protein sequence ID" value="EMT18922"/>
    <property type="gene ID" value="F775_01715"/>
</dbReference>
<feature type="domain" description="Transposase-associated" evidence="3">
    <location>
        <begin position="485"/>
        <end position="557"/>
    </location>
</feature>
<reference evidence="4" key="1">
    <citation type="submission" date="2015-06" db="UniProtKB">
        <authorList>
            <consortium name="EnsemblPlants"/>
        </authorList>
    </citation>
    <scope>IDENTIFICATION</scope>
</reference>
<evidence type="ECO:0000256" key="2">
    <source>
        <dbReference type="SAM" id="MobiDB-lite"/>
    </source>
</evidence>